<protein>
    <submittedName>
        <fullName evidence="1">Uncharacterized protein</fullName>
    </submittedName>
</protein>
<evidence type="ECO:0000313" key="1">
    <source>
        <dbReference type="EMBL" id="KAJ8669454.1"/>
    </source>
</evidence>
<dbReference type="EMBL" id="CM056743">
    <property type="protein sequence ID" value="KAJ8669454.1"/>
    <property type="molecule type" value="Genomic_DNA"/>
</dbReference>
<organism evidence="1 2">
    <name type="scientific">Eretmocerus hayati</name>
    <dbReference type="NCBI Taxonomy" id="131215"/>
    <lineage>
        <taxon>Eukaryota</taxon>
        <taxon>Metazoa</taxon>
        <taxon>Ecdysozoa</taxon>
        <taxon>Arthropoda</taxon>
        <taxon>Hexapoda</taxon>
        <taxon>Insecta</taxon>
        <taxon>Pterygota</taxon>
        <taxon>Neoptera</taxon>
        <taxon>Endopterygota</taxon>
        <taxon>Hymenoptera</taxon>
        <taxon>Apocrita</taxon>
        <taxon>Proctotrupomorpha</taxon>
        <taxon>Chalcidoidea</taxon>
        <taxon>Aphelinidae</taxon>
        <taxon>Aphelininae</taxon>
        <taxon>Eretmocerus</taxon>
    </lineage>
</organism>
<keyword evidence="2" id="KW-1185">Reference proteome</keyword>
<proteinExistence type="predicted"/>
<name>A0ACC2NGI6_9HYME</name>
<evidence type="ECO:0000313" key="2">
    <source>
        <dbReference type="Proteomes" id="UP001239111"/>
    </source>
</evidence>
<accession>A0ACC2NGI6</accession>
<dbReference type="Proteomes" id="UP001239111">
    <property type="component" value="Chromosome 3"/>
</dbReference>
<sequence length="244" mass="27813">MELRGVSQTEPKSPISEKVEELKIQCGSKILSLKGVLIVKDLPLPKQCVTSALPQYCENFSNIKVPPYKTSPDLLIGQNNAKLIVTREIVEFNDRDILLSRCLLSWSLHGKNSNSELSHFPENFCMNISEVNESKSENLEGTFQKVAPLVFFTFLSVRNMLGTMNHRSCYSPPLRGLQRPDPHSAHTINENHDSDQYVWNLVFVSIHFCLYYIPPYPYLHIVSHLMKFRQKILAEGVHTLTSPT</sequence>
<gene>
    <name evidence="1" type="ORF">QAD02_000713</name>
</gene>
<reference evidence="1" key="1">
    <citation type="submission" date="2023-04" db="EMBL/GenBank/DDBJ databases">
        <title>A chromosome-level genome assembly of the parasitoid wasp Eretmocerus hayati.</title>
        <authorList>
            <person name="Zhong Y."/>
            <person name="Liu S."/>
            <person name="Liu Y."/>
        </authorList>
    </citation>
    <scope>NUCLEOTIDE SEQUENCE</scope>
    <source>
        <strain evidence="1">ZJU_SS_LIU_2023</strain>
    </source>
</reference>
<comment type="caution">
    <text evidence="1">The sequence shown here is derived from an EMBL/GenBank/DDBJ whole genome shotgun (WGS) entry which is preliminary data.</text>
</comment>